<dbReference type="AlphaFoldDB" id="A0A8S3RZ48"/>
<sequence length="189" mass="22118">MPSCDDCGVVFESVPDLARHMNRWCPENNDLKRKRGNEDEDIPSKKPRVNEIDIEDGEDTAFIKLAELAREANEDVWKEKLDKYIDGNMSEDHARRKANRKLKDEDIDQFLSRYSSLVQYLLQLQNGKIHDKVMNKITELVNDDMDYEKAIKVAIRKYKPQLEIYLDEVIDNETNNSYESEDSNDDEEG</sequence>
<protein>
    <submittedName>
        <fullName evidence="2">Uncharacterized protein</fullName>
    </submittedName>
</protein>
<dbReference type="Proteomes" id="UP000683360">
    <property type="component" value="Unassembled WGS sequence"/>
</dbReference>
<dbReference type="EMBL" id="CAJPWZ010001398">
    <property type="protein sequence ID" value="CAG2214065.1"/>
    <property type="molecule type" value="Genomic_DNA"/>
</dbReference>
<dbReference type="OrthoDB" id="6112830at2759"/>
<feature type="compositionally biased region" description="Basic and acidic residues" evidence="1">
    <location>
        <begin position="42"/>
        <end position="51"/>
    </location>
</feature>
<gene>
    <name evidence="2" type="ORF">MEDL_27938</name>
</gene>
<keyword evidence="3" id="KW-1185">Reference proteome</keyword>
<comment type="caution">
    <text evidence="2">The sequence shown here is derived from an EMBL/GenBank/DDBJ whole genome shotgun (WGS) entry which is preliminary data.</text>
</comment>
<evidence type="ECO:0000313" key="3">
    <source>
        <dbReference type="Proteomes" id="UP000683360"/>
    </source>
</evidence>
<name>A0A8S3RZ48_MYTED</name>
<proteinExistence type="predicted"/>
<accession>A0A8S3RZ48</accession>
<feature type="region of interest" description="Disordered" evidence="1">
    <location>
        <begin position="27"/>
        <end position="51"/>
    </location>
</feature>
<organism evidence="2 3">
    <name type="scientific">Mytilus edulis</name>
    <name type="common">Blue mussel</name>
    <dbReference type="NCBI Taxonomy" id="6550"/>
    <lineage>
        <taxon>Eukaryota</taxon>
        <taxon>Metazoa</taxon>
        <taxon>Spiralia</taxon>
        <taxon>Lophotrochozoa</taxon>
        <taxon>Mollusca</taxon>
        <taxon>Bivalvia</taxon>
        <taxon>Autobranchia</taxon>
        <taxon>Pteriomorphia</taxon>
        <taxon>Mytilida</taxon>
        <taxon>Mytiloidea</taxon>
        <taxon>Mytilidae</taxon>
        <taxon>Mytilinae</taxon>
        <taxon>Mytilus</taxon>
    </lineage>
</organism>
<evidence type="ECO:0000313" key="2">
    <source>
        <dbReference type="EMBL" id="CAG2214065.1"/>
    </source>
</evidence>
<evidence type="ECO:0000256" key="1">
    <source>
        <dbReference type="SAM" id="MobiDB-lite"/>
    </source>
</evidence>
<reference evidence="2" key="1">
    <citation type="submission" date="2021-03" db="EMBL/GenBank/DDBJ databases">
        <authorList>
            <person name="Bekaert M."/>
        </authorList>
    </citation>
    <scope>NUCLEOTIDE SEQUENCE</scope>
</reference>